<evidence type="ECO:0000313" key="3">
    <source>
        <dbReference type="Proteomes" id="UP001321760"/>
    </source>
</evidence>
<dbReference type="Proteomes" id="UP001321760">
    <property type="component" value="Unassembled WGS sequence"/>
</dbReference>
<accession>A0AAV9GC80</accession>
<sequence>MASKPNTPARSEAEPQSTQPSGTSESAPTKISSTHNAAHNDKTSPATLPAPTRRTTQRLNASWISPDKLATNLRLIFGLGNFKVTLIRNVYIIEAPRLLSPLNGMLINFEKLTAKLRSVFGAGNYEVTLMHDVYTIKASRLLTATEIAECEYDR</sequence>
<reference evidence="2" key="2">
    <citation type="submission" date="2023-05" db="EMBL/GenBank/DDBJ databases">
        <authorList>
            <consortium name="Lawrence Berkeley National Laboratory"/>
            <person name="Steindorff A."/>
            <person name="Hensen N."/>
            <person name="Bonometti L."/>
            <person name="Westerberg I."/>
            <person name="Brannstrom I.O."/>
            <person name="Guillou S."/>
            <person name="Cros-Aarteil S."/>
            <person name="Calhoun S."/>
            <person name="Haridas S."/>
            <person name="Kuo A."/>
            <person name="Mondo S."/>
            <person name="Pangilinan J."/>
            <person name="Riley R."/>
            <person name="Labutti K."/>
            <person name="Andreopoulos B."/>
            <person name="Lipzen A."/>
            <person name="Chen C."/>
            <person name="Yanf M."/>
            <person name="Daum C."/>
            <person name="Ng V."/>
            <person name="Clum A."/>
            <person name="Ohm R."/>
            <person name="Martin F."/>
            <person name="Silar P."/>
            <person name="Natvig D."/>
            <person name="Lalanne C."/>
            <person name="Gautier V."/>
            <person name="Ament-Velasquez S.L."/>
            <person name="Kruys A."/>
            <person name="Hutchinson M.I."/>
            <person name="Powell A.J."/>
            <person name="Barry K."/>
            <person name="Miller A.N."/>
            <person name="Grigoriev I.V."/>
            <person name="Debuchy R."/>
            <person name="Gladieux P."/>
            <person name="Thoren M.H."/>
            <person name="Johannesson H."/>
        </authorList>
    </citation>
    <scope>NUCLEOTIDE SEQUENCE</scope>
    <source>
        <strain evidence="2">PSN243</strain>
    </source>
</reference>
<dbReference type="AlphaFoldDB" id="A0AAV9GC80"/>
<proteinExistence type="predicted"/>
<organism evidence="2 3">
    <name type="scientific">Podospora aff. communis PSN243</name>
    <dbReference type="NCBI Taxonomy" id="3040156"/>
    <lineage>
        <taxon>Eukaryota</taxon>
        <taxon>Fungi</taxon>
        <taxon>Dikarya</taxon>
        <taxon>Ascomycota</taxon>
        <taxon>Pezizomycotina</taxon>
        <taxon>Sordariomycetes</taxon>
        <taxon>Sordariomycetidae</taxon>
        <taxon>Sordariales</taxon>
        <taxon>Podosporaceae</taxon>
        <taxon>Podospora</taxon>
    </lineage>
</organism>
<feature type="compositionally biased region" description="Polar residues" evidence="1">
    <location>
        <begin position="1"/>
        <end position="37"/>
    </location>
</feature>
<evidence type="ECO:0000256" key="1">
    <source>
        <dbReference type="SAM" id="MobiDB-lite"/>
    </source>
</evidence>
<evidence type="ECO:0000313" key="2">
    <source>
        <dbReference type="EMBL" id="KAK4446035.1"/>
    </source>
</evidence>
<dbReference type="EMBL" id="MU865960">
    <property type="protein sequence ID" value="KAK4446035.1"/>
    <property type="molecule type" value="Genomic_DNA"/>
</dbReference>
<gene>
    <name evidence="2" type="ORF">QBC34DRAFT_470641</name>
</gene>
<feature type="region of interest" description="Disordered" evidence="1">
    <location>
        <begin position="1"/>
        <end position="55"/>
    </location>
</feature>
<name>A0AAV9GC80_9PEZI</name>
<feature type="compositionally biased region" description="Low complexity" evidence="1">
    <location>
        <begin position="43"/>
        <end position="55"/>
    </location>
</feature>
<keyword evidence="3" id="KW-1185">Reference proteome</keyword>
<reference evidence="2" key="1">
    <citation type="journal article" date="2023" name="Mol. Phylogenet. Evol.">
        <title>Genome-scale phylogeny and comparative genomics of the fungal order Sordariales.</title>
        <authorList>
            <person name="Hensen N."/>
            <person name="Bonometti L."/>
            <person name="Westerberg I."/>
            <person name="Brannstrom I.O."/>
            <person name="Guillou S."/>
            <person name="Cros-Aarteil S."/>
            <person name="Calhoun S."/>
            <person name="Haridas S."/>
            <person name="Kuo A."/>
            <person name="Mondo S."/>
            <person name="Pangilinan J."/>
            <person name="Riley R."/>
            <person name="LaButti K."/>
            <person name="Andreopoulos B."/>
            <person name="Lipzen A."/>
            <person name="Chen C."/>
            <person name="Yan M."/>
            <person name="Daum C."/>
            <person name="Ng V."/>
            <person name="Clum A."/>
            <person name="Steindorff A."/>
            <person name="Ohm R.A."/>
            <person name="Martin F."/>
            <person name="Silar P."/>
            <person name="Natvig D.O."/>
            <person name="Lalanne C."/>
            <person name="Gautier V."/>
            <person name="Ament-Velasquez S.L."/>
            <person name="Kruys A."/>
            <person name="Hutchinson M.I."/>
            <person name="Powell A.J."/>
            <person name="Barry K."/>
            <person name="Miller A.N."/>
            <person name="Grigoriev I.V."/>
            <person name="Debuchy R."/>
            <person name="Gladieux P."/>
            <person name="Hiltunen Thoren M."/>
            <person name="Johannesson H."/>
        </authorList>
    </citation>
    <scope>NUCLEOTIDE SEQUENCE</scope>
    <source>
        <strain evidence="2">PSN243</strain>
    </source>
</reference>
<comment type="caution">
    <text evidence="2">The sequence shown here is derived from an EMBL/GenBank/DDBJ whole genome shotgun (WGS) entry which is preliminary data.</text>
</comment>
<protein>
    <submittedName>
        <fullName evidence="2">Uncharacterized protein</fullName>
    </submittedName>
</protein>